<accession>G4ZWE4</accession>
<evidence type="ECO:0000313" key="4">
    <source>
        <dbReference type="Proteomes" id="UP000002640"/>
    </source>
</evidence>
<protein>
    <submittedName>
        <fullName evidence="3">Uncharacterized protein</fullName>
    </submittedName>
</protein>
<proteinExistence type="predicted"/>
<feature type="transmembrane region" description="Helical" evidence="2">
    <location>
        <begin position="300"/>
        <end position="320"/>
    </location>
</feature>
<keyword evidence="2" id="KW-0812">Transmembrane</keyword>
<gene>
    <name evidence="3" type="ORF">PHYSODRAFT_336797</name>
</gene>
<feature type="compositionally biased region" description="Basic and acidic residues" evidence="1">
    <location>
        <begin position="93"/>
        <end position="110"/>
    </location>
</feature>
<dbReference type="InParanoid" id="G4ZWE4"/>
<keyword evidence="2" id="KW-1133">Transmembrane helix</keyword>
<feature type="region of interest" description="Disordered" evidence="1">
    <location>
        <begin position="82"/>
        <end position="136"/>
    </location>
</feature>
<evidence type="ECO:0000256" key="1">
    <source>
        <dbReference type="SAM" id="MobiDB-lite"/>
    </source>
</evidence>
<dbReference type="Proteomes" id="UP000002640">
    <property type="component" value="Unassembled WGS sequence"/>
</dbReference>
<dbReference type="AlphaFoldDB" id="G4ZWE4"/>
<sequence length="342" mass="37762">MSHRYSCETSTLGYDANASVELLNPLHPCLAFRALAEELLGIPVLKSTRIHTCCDCFLASMQTTTTTTPGLEGKWRAPNNARTLQQGSRRRAKQLETKKQLDKTTKDEAMRSCSQQQTQKIAPRGPPVAIRSRREAAWSSCRRSRAEDRIERVAPRRRWEWQSSQLKIYQVGDKRGQVTSSSQKKPPSVETLRQEEAIWFKSTAESDGFESLDGFKSPADGSQYTGFESLPSNNGFKSLRGSESLQSSDGFKSLSGFKSLTQSSGSSPDFGGRVVRLGYRLVNSVGRCVLLARGAGGPHVQSVVTAALIVACVFTFTEFVRSCHRRPRKRPRQGPGKAAGRG</sequence>
<dbReference type="KEGG" id="psoj:PHYSODRAFT_336797"/>
<dbReference type="RefSeq" id="XP_009532705.1">
    <property type="nucleotide sequence ID" value="XM_009534410.1"/>
</dbReference>
<evidence type="ECO:0000313" key="3">
    <source>
        <dbReference type="EMBL" id="EGZ12372.1"/>
    </source>
</evidence>
<dbReference type="GeneID" id="20647264"/>
<feature type="region of interest" description="Disordered" evidence="1">
    <location>
        <begin position="172"/>
        <end position="191"/>
    </location>
</feature>
<name>G4ZWE4_PHYSP</name>
<dbReference type="EMBL" id="JH159157">
    <property type="protein sequence ID" value="EGZ12372.1"/>
    <property type="molecule type" value="Genomic_DNA"/>
</dbReference>
<organism evidence="3 4">
    <name type="scientific">Phytophthora sojae (strain P6497)</name>
    <name type="common">Soybean stem and root rot agent</name>
    <name type="synonym">Phytophthora megasperma f. sp. glycines</name>
    <dbReference type="NCBI Taxonomy" id="1094619"/>
    <lineage>
        <taxon>Eukaryota</taxon>
        <taxon>Sar</taxon>
        <taxon>Stramenopiles</taxon>
        <taxon>Oomycota</taxon>
        <taxon>Peronosporomycetes</taxon>
        <taxon>Peronosporales</taxon>
        <taxon>Peronosporaceae</taxon>
        <taxon>Phytophthora</taxon>
    </lineage>
</organism>
<evidence type="ECO:0000256" key="2">
    <source>
        <dbReference type="SAM" id="Phobius"/>
    </source>
</evidence>
<reference evidence="3 4" key="1">
    <citation type="journal article" date="2006" name="Science">
        <title>Phytophthora genome sequences uncover evolutionary origins and mechanisms of pathogenesis.</title>
        <authorList>
            <person name="Tyler B.M."/>
            <person name="Tripathy S."/>
            <person name="Zhang X."/>
            <person name="Dehal P."/>
            <person name="Jiang R.H."/>
            <person name="Aerts A."/>
            <person name="Arredondo F.D."/>
            <person name="Baxter L."/>
            <person name="Bensasson D."/>
            <person name="Beynon J.L."/>
            <person name="Chapman J."/>
            <person name="Damasceno C.M."/>
            <person name="Dorrance A.E."/>
            <person name="Dou D."/>
            <person name="Dickerman A.W."/>
            <person name="Dubchak I.L."/>
            <person name="Garbelotto M."/>
            <person name="Gijzen M."/>
            <person name="Gordon S.G."/>
            <person name="Govers F."/>
            <person name="Grunwald N.J."/>
            <person name="Huang W."/>
            <person name="Ivors K.L."/>
            <person name="Jones R.W."/>
            <person name="Kamoun S."/>
            <person name="Krampis K."/>
            <person name="Lamour K.H."/>
            <person name="Lee M.K."/>
            <person name="McDonald W.H."/>
            <person name="Medina M."/>
            <person name="Meijer H.J."/>
            <person name="Nordberg E.K."/>
            <person name="Maclean D.J."/>
            <person name="Ospina-Giraldo M.D."/>
            <person name="Morris P.F."/>
            <person name="Phuntumart V."/>
            <person name="Putnam N.H."/>
            <person name="Rash S."/>
            <person name="Rose J.K."/>
            <person name="Sakihama Y."/>
            <person name="Salamov A.A."/>
            <person name="Savidor A."/>
            <person name="Scheuring C.F."/>
            <person name="Smith B.M."/>
            <person name="Sobral B.W."/>
            <person name="Terry A."/>
            <person name="Torto-Alalibo T.A."/>
            <person name="Win J."/>
            <person name="Xu Z."/>
            <person name="Zhang H."/>
            <person name="Grigoriev I.V."/>
            <person name="Rokhsar D.S."/>
            <person name="Boore J.L."/>
        </authorList>
    </citation>
    <scope>NUCLEOTIDE SEQUENCE [LARGE SCALE GENOMIC DNA]</scope>
    <source>
        <strain evidence="3 4">P6497</strain>
    </source>
</reference>
<keyword evidence="4" id="KW-1185">Reference proteome</keyword>
<keyword evidence="2" id="KW-0472">Membrane</keyword>